<dbReference type="Gene3D" id="3.30.470.20">
    <property type="entry name" value="ATP-grasp fold, B domain"/>
    <property type="match status" value="1"/>
</dbReference>
<keyword evidence="1" id="KW-0067">ATP-binding</keyword>
<dbReference type="OrthoDB" id="4632333at2"/>
<evidence type="ECO:0000259" key="2">
    <source>
        <dbReference type="PROSITE" id="PS50975"/>
    </source>
</evidence>
<evidence type="ECO:0000256" key="1">
    <source>
        <dbReference type="PROSITE-ProRule" id="PRU00409"/>
    </source>
</evidence>
<name>A0A542Y513_9MICO</name>
<dbReference type="InterPro" id="IPR011761">
    <property type="entry name" value="ATP-grasp"/>
</dbReference>
<dbReference type="RefSeq" id="WP_141886522.1">
    <property type="nucleotide sequence ID" value="NZ_BAAAUY010000012.1"/>
</dbReference>
<dbReference type="GO" id="GO:0005524">
    <property type="term" value="F:ATP binding"/>
    <property type="evidence" value="ECO:0007669"/>
    <property type="project" value="UniProtKB-UniRule"/>
</dbReference>
<dbReference type="EMBL" id="VFON01000001">
    <property type="protein sequence ID" value="TQL43166.1"/>
    <property type="molecule type" value="Genomic_DNA"/>
</dbReference>
<comment type="caution">
    <text evidence="3">The sequence shown here is derived from an EMBL/GenBank/DDBJ whole genome shotgun (WGS) entry which is preliminary data.</text>
</comment>
<dbReference type="SUPFAM" id="SSF56059">
    <property type="entry name" value="Glutathione synthetase ATP-binding domain-like"/>
    <property type="match status" value="1"/>
</dbReference>
<proteinExistence type="predicted"/>
<accession>A0A542Y513</accession>
<dbReference type="PROSITE" id="PS50975">
    <property type="entry name" value="ATP_GRASP"/>
    <property type="match status" value="1"/>
</dbReference>
<feature type="domain" description="ATP-grasp" evidence="2">
    <location>
        <begin position="141"/>
        <end position="354"/>
    </location>
</feature>
<dbReference type="GO" id="GO:0046872">
    <property type="term" value="F:metal ion binding"/>
    <property type="evidence" value="ECO:0007669"/>
    <property type="project" value="InterPro"/>
</dbReference>
<sequence>MTAAQRPKATLRTLDEIKKYLAESPQPVFYLSRSATNLLGVDRAVNGFRYITLSDSWDGANPRCFSPSNVPKLEPRGNINVVNWLLQNDQVQAHIRKHTPAGYTPQIAIAMFDEESERLCAELGYELIMPSIKLRKHLDSKIVTTELGNEAETFSVPNMLTTISGWDDLRAQAEQHNLGDNLVIQLPYGDSGRTTYFVSSRADFDRIAGEIAGAGASAPTIKVMRYINHQPLATEAVITSAGTVVGPVLREITGHPELTRYKGGWAGSEMYPSLVSAETRARVSDVVQRFCDRLAQEGYRGILEVSTLLDTDTGEVYLGELNPRISGSSSHSNLQGLSTAPGSTETHPALPLFAFHVLEYSGTDFTLDLETIHAESAAAVAGQTWSTLVIQHQRDQTERTAVAPRTGRYRVGAGGSLEFISPDIDWQEISEPDEAFWFRSSGPGEIVSTGVDVGMLITRRRSQEEHYALTEGTKQLIPSILGKYEGKRIPTIQRYWRAGLRRLRGE</sequence>
<evidence type="ECO:0000313" key="3">
    <source>
        <dbReference type="EMBL" id="TQL43166.1"/>
    </source>
</evidence>
<gene>
    <name evidence="3" type="ORF">FB468_1181</name>
</gene>
<dbReference type="AlphaFoldDB" id="A0A542Y513"/>
<reference evidence="3 4" key="1">
    <citation type="submission" date="2019-06" db="EMBL/GenBank/DDBJ databases">
        <title>Sequencing the genomes of 1000 actinobacteria strains.</title>
        <authorList>
            <person name="Klenk H.-P."/>
        </authorList>
    </citation>
    <scope>NUCLEOTIDE SEQUENCE [LARGE SCALE GENOMIC DNA]</scope>
    <source>
        <strain evidence="3 4">DSM 8803</strain>
    </source>
</reference>
<protein>
    <recommendedName>
        <fullName evidence="2">ATP-grasp domain-containing protein</fullName>
    </recommendedName>
</protein>
<dbReference type="Proteomes" id="UP000319094">
    <property type="component" value="Unassembled WGS sequence"/>
</dbReference>
<organism evidence="3 4">
    <name type="scientific">Leucobacter komagatae</name>
    <dbReference type="NCBI Taxonomy" id="55969"/>
    <lineage>
        <taxon>Bacteria</taxon>
        <taxon>Bacillati</taxon>
        <taxon>Actinomycetota</taxon>
        <taxon>Actinomycetes</taxon>
        <taxon>Micrococcales</taxon>
        <taxon>Microbacteriaceae</taxon>
        <taxon>Leucobacter</taxon>
    </lineage>
</organism>
<keyword evidence="1" id="KW-0547">Nucleotide-binding</keyword>
<keyword evidence="4" id="KW-1185">Reference proteome</keyword>
<evidence type="ECO:0000313" key="4">
    <source>
        <dbReference type="Proteomes" id="UP000319094"/>
    </source>
</evidence>